<dbReference type="PROSITE" id="PS50893">
    <property type="entry name" value="ABC_TRANSPORTER_2"/>
    <property type="match status" value="2"/>
</dbReference>
<evidence type="ECO:0000256" key="1">
    <source>
        <dbReference type="ARBA" id="ARBA00022448"/>
    </source>
</evidence>
<keyword evidence="2" id="KW-0677">Repeat</keyword>
<evidence type="ECO:0000256" key="3">
    <source>
        <dbReference type="ARBA" id="ARBA00022741"/>
    </source>
</evidence>
<keyword evidence="7" id="KW-1185">Reference proteome</keyword>
<sequence>MENKIILEAKNIVKEFNGVPALSDGNLVCRSGKITGLLGANGSGKSTISKCITGVYHKNSGTITYLGKDVNFKNPMDAKKAGIAMAFQNLSLLPDLTVWQNIVMGFEKKKGFFLDDSNAKHTAAKILEDFVPGFDYSRKVSELSPSEMQIVEVAKAISQEPKMLILDEPTAALEQSQVEILFKYMRMLADRGVGMVFTSHRMWEVMDICDDIIVFKNGEVVGRLDFDKDEKDADVIIQMITGEKKIVSEKRTYKEIPDERTIDIEHLNYKNVLKDISLHIKKGEVLGIGGLSGQGQEELLLAISGDYKDMKSRIKVNGEEVLLNAPHKAIERGILLIPGDRQKEGLMMQNSIYENHILPKTALKKEPFILPKKKYREECLESKKILSTKSDGIECPVSSLSGGNAQKVVMGKWLQVESSLIVLSDPAKGVDVGAKKDMYDIVQNIVDEKHISALLYASDNEELIDNCDRVLVMHEGCIVGELVGDEITDEALVELSMKGNHKEEEA</sequence>
<name>A0A2V1JRJ5_EUBRA</name>
<dbReference type="InterPro" id="IPR003593">
    <property type="entry name" value="AAA+_ATPase"/>
</dbReference>
<proteinExistence type="predicted"/>
<evidence type="ECO:0000256" key="2">
    <source>
        <dbReference type="ARBA" id="ARBA00022737"/>
    </source>
</evidence>
<dbReference type="CDD" id="cd03216">
    <property type="entry name" value="ABC_Carb_Monos_I"/>
    <property type="match status" value="1"/>
</dbReference>
<dbReference type="InterPro" id="IPR027417">
    <property type="entry name" value="P-loop_NTPase"/>
</dbReference>
<dbReference type="Gene3D" id="3.40.50.300">
    <property type="entry name" value="P-loop containing nucleotide triphosphate hydrolases"/>
    <property type="match status" value="2"/>
</dbReference>
<dbReference type="PROSITE" id="PS00211">
    <property type="entry name" value="ABC_TRANSPORTER_1"/>
    <property type="match status" value="1"/>
</dbReference>
<dbReference type="SMART" id="SM00382">
    <property type="entry name" value="AAA"/>
    <property type="match status" value="1"/>
</dbReference>
<dbReference type="RefSeq" id="WP_109214913.1">
    <property type="nucleotide sequence ID" value="NZ_JBGKQB010000004.1"/>
</dbReference>
<protein>
    <recommendedName>
        <fullName evidence="5">ABC transporter domain-containing protein</fullName>
    </recommendedName>
</protein>
<keyword evidence="3" id="KW-0547">Nucleotide-binding</keyword>
<dbReference type="PANTHER" id="PTHR43790">
    <property type="entry name" value="CARBOHYDRATE TRANSPORT ATP-BINDING PROTEIN MG119-RELATED"/>
    <property type="match status" value="1"/>
</dbReference>
<evidence type="ECO:0000313" key="7">
    <source>
        <dbReference type="Proteomes" id="UP000245288"/>
    </source>
</evidence>
<dbReference type="InterPro" id="IPR017871">
    <property type="entry name" value="ABC_transporter-like_CS"/>
</dbReference>
<dbReference type="Pfam" id="PF00005">
    <property type="entry name" value="ABC_tran"/>
    <property type="match status" value="2"/>
</dbReference>
<evidence type="ECO:0000259" key="5">
    <source>
        <dbReference type="PROSITE" id="PS50893"/>
    </source>
</evidence>
<dbReference type="EMBL" id="JRFU01000038">
    <property type="protein sequence ID" value="PWE87477.1"/>
    <property type="molecule type" value="Genomic_DNA"/>
</dbReference>
<dbReference type="GO" id="GO:0005524">
    <property type="term" value="F:ATP binding"/>
    <property type="evidence" value="ECO:0007669"/>
    <property type="project" value="UniProtKB-KW"/>
</dbReference>
<dbReference type="PANTHER" id="PTHR43790:SF9">
    <property type="entry name" value="GALACTOFURANOSE TRANSPORTER ATP-BINDING PROTEIN YTFR"/>
    <property type="match status" value="1"/>
</dbReference>
<evidence type="ECO:0000313" key="6">
    <source>
        <dbReference type="EMBL" id="PWE87477.1"/>
    </source>
</evidence>
<dbReference type="AlphaFoldDB" id="A0A2V1JRJ5"/>
<dbReference type="InterPro" id="IPR050107">
    <property type="entry name" value="ABC_carbohydrate_import_ATPase"/>
</dbReference>
<feature type="domain" description="ABC transporter" evidence="5">
    <location>
        <begin position="256"/>
        <end position="500"/>
    </location>
</feature>
<accession>A0A2V1JRJ5</accession>
<organism evidence="6 7">
    <name type="scientific">Eubacterium ramulus</name>
    <dbReference type="NCBI Taxonomy" id="39490"/>
    <lineage>
        <taxon>Bacteria</taxon>
        <taxon>Bacillati</taxon>
        <taxon>Bacillota</taxon>
        <taxon>Clostridia</taxon>
        <taxon>Eubacteriales</taxon>
        <taxon>Eubacteriaceae</taxon>
        <taxon>Eubacterium</taxon>
    </lineage>
</organism>
<evidence type="ECO:0000256" key="4">
    <source>
        <dbReference type="ARBA" id="ARBA00022840"/>
    </source>
</evidence>
<dbReference type="InterPro" id="IPR003439">
    <property type="entry name" value="ABC_transporter-like_ATP-bd"/>
</dbReference>
<dbReference type="SUPFAM" id="SSF52540">
    <property type="entry name" value="P-loop containing nucleoside triphosphate hydrolases"/>
    <property type="match status" value="2"/>
</dbReference>
<keyword evidence="4" id="KW-0067">ATP-binding</keyword>
<keyword evidence="1" id="KW-0813">Transport</keyword>
<gene>
    <name evidence="6" type="ORF">LG34_03755</name>
</gene>
<dbReference type="Proteomes" id="UP000245288">
    <property type="component" value="Unassembled WGS sequence"/>
</dbReference>
<dbReference type="CDD" id="cd03215">
    <property type="entry name" value="ABC_Carb_Monos_II"/>
    <property type="match status" value="1"/>
</dbReference>
<dbReference type="OrthoDB" id="9771863at2"/>
<feature type="domain" description="ABC transporter" evidence="5">
    <location>
        <begin position="7"/>
        <end position="242"/>
    </location>
</feature>
<dbReference type="GO" id="GO:0016887">
    <property type="term" value="F:ATP hydrolysis activity"/>
    <property type="evidence" value="ECO:0007669"/>
    <property type="project" value="InterPro"/>
</dbReference>
<reference evidence="6 7" key="1">
    <citation type="submission" date="2014-09" db="EMBL/GenBank/DDBJ databases">
        <title>Butyrate-producing bacteria isolated from human gut.</title>
        <authorList>
            <person name="Zhang Q."/>
            <person name="Zhao L."/>
        </authorList>
    </citation>
    <scope>NUCLEOTIDE SEQUENCE [LARGE SCALE GENOMIC DNA]</scope>
    <source>
        <strain evidence="6 7">21</strain>
    </source>
</reference>
<comment type="caution">
    <text evidence="6">The sequence shown here is derived from an EMBL/GenBank/DDBJ whole genome shotgun (WGS) entry which is preliminary data.</text>
</comment>